<protein>
    <submittedName>
        <fullName evidence="1">Uncharacterized protein</fullName>
    </submittedName>
</protein>
<evidence type="ECO:0000313" key="1">
    <source>
        <dbReference type="EMBL" id="ADL11023.1"/>
    </source>
</evidence>
<evidence type="ECO:0000313" key="2">
    <source>
        <dbReference type="Proteomes" id="UP000000276"/>
    </source>
</evidence>
<dbReference type="HOGENOM" id="CLU_2733198_0_0_11"/>
<proteinExistence type="predicted"/>
<organism evidence="1 2">
    <name type="scientific">Corynebacterium pseudotuberculosis (strain C231)</name>
    <dbReference type="NCBI Taxonomy" id="681645"/>
    <lineage>
        <taxon>Bacteria</taxon>
        <taxon>Bacillati</taxon>
        <taxon>Actinomycetota</taxon>
        <taxon>Actinomycetes</taxon>
        <taxon>Mycobacteriales</taxon>
        <taxon>Corynebacteriaceae</taxon>
        <taxon>Corynebacterium</taxon>
    </lineage>
</organism>
<keyword evidence="2" id="KW-1185">Reference proteome</keyword>
<reference evidence="1 2" key="2">
    <citation type="journal article" date="2011" name="PLoS ONE">
        <title>Evidence for reductive genome evolution and lateral acquisition of virulence functions in two Corynebacterium pseudotuberculosis strains.</title>
        <authorList>
            <person name="Ruiz J.C."/>
            <person name="D'Afonseca V."/>
            <person name="Silva A."/>
            <person name="Ali A."/>
            <person name="Pinto A.C."/>
            <person name="Santos A.R."/>
            <person name="Rocha A.A."/>
            <person name="Lopes D.O."/>
            <person name="Dorella F.A."/>
            <person name="Pacheco L.G."/>
            <person name="Costa M.P."/>
            <person name="Turk M.Z."/>
            <person name="Seyffert N."/>
            <person name="Moraes P.M."/>
            <person name="Soares S.C."/>
            <person name="Almeida S.S."/>
            <person name="Castro T.L."/>
            <person name="Abreu V.A."/>
            <person name="Trost E."/>
            <person name="Baumbach J."/>
            <person name="Tauch A."/>
            <person name="Schneider M.P."/>
            <person name="McCulloch J."/>
            <person name="Cerdeira L.T."/>
            <person name="Ramos R.T."/>
            <person name="Zerlotini A."/>
            <person name="Dominitini A."/>
            <person name="Resende D.M."/>
            <person name="Coser E.M."/>
            <person name="Oliveira L.M."/>
            <person name="Pedrosa A.L."/>
            <person name="Vieira C.U."/>
            <person name="Guimaraes C.T."/>
            <person name="Bartholomeu D.C."/>
            <person name="Oliveira D.M."/>
            <person name="Santos F.R."/>
            <person name="Rabelo E.M."/>
            <person name="Lobo F.P."/>
            <person name="Franco G.R."/>
            <person name="Costa A.F."/>
            <person name="Castro I.M."/>
            <person name="Dias S.R."/>
            <person name="Ferro J.A."/>
            <person name="Ortega J.M."/>
            <person name="Paiva L.V."/>
            <person name="Goulart L.R."/>
            <person name="Almeida J.F."/>
            <person name="Ferro M.I."/>
            <person name="Carneiro N.P."/>
            <person name="Falcao P.R."/>
            <person name="Grynberg P."/>
            <person name="Teixeira S.M."/>
            <person name="Brommonschenkel S."/>
            <person name="Oliveira S.C."/>
            <person name="Meyer R."/>
            <person name="Moore R.J."/>
            <person name="Miyoshi A."/>
            <person name="Oliveira G.C."/>
            <person name="Azevedo V."/>
        </authorList>
    </citation>
    <scope>NUCLEOTIDE SEQUENCE [LARGE SCALE GENOMIC DNA]</scope>
    <source>
        <strain evidence="1 2">C231</strain>
    </source>
</reference>
<dbReference type="KEGG" id="cpq:CPC231_07855"/>
<sequence length="71" mass="7634">MKALLCSAVTQVGAVLLEAAKRFARRDRSTVTLTDCLSSRTDASIAFVSPEDNSKTDSLVNESLLDSWLAS</sequence>
<reference evidence="1 2" key="1">
    <citation type="journal article" date="2011" name="J. Bacteriol.">
        <title>Complete genome sequence of Corynebacterium pseudotuberculosis I19, a strain isolated from a cow in Israel with bovine mastitis.</title>
        <authorList>
            <consortium name="Consortium: Rede Paraense de Genomica e Proteomica (RPGP)"/>
            <person name="Silva A."/>
            <person name="Schneider M.P."/>
            <person name="Cerdeira L."/>
            <person name="Barbosa M.S."/>
            <person name="Ramos R.T."/>
            <person name="Carneiro A.R."/>
            <person name="Santos R."/>
            <person name="Lima M."/>
            <person name="D'Afonseca V."/>
            <person name="Almeida S.S."/>
            <person name="Santos A.R."/>
            <person name="Soares S.C."/>
            <person name="Pinto A.C."/>
            <person name="Ali A."/>
            <person name="Dorella F.A."/>
            <person name="Rocha F."/>
            <person name="de Abreu V.A."/>
            <person name="Trost E."/>
            <person name="Tauch A."/>
            <person name="Shpigel N."/>
            <person name="Miyoshi A."/>
            <person name="Azevedo V."/>
        </authorList>
    </citation>
    <scope>NUCLEOTIDE SEQUENCE [LARGE SCALE GENOMIC DNA]</scope>
    <source>
        <strain evidence="1 2">C231</strain>
    </source>
</reference>
<dbReference type="Proteomes" id="UP000000276">
    <property type="component" value="Chromosome"/>
</dbReference>
<dbReference type="EMBL" id="CP001829">
    <property type="protein sequence ID" value="ADL11023.1"/>
    <property type="molecule type" value="Genomic_DNA"/>
</dbReference>
<name>D9QBU7_CORP2</name>
<gene>
    <name evidence="1" type="ORF">CPC231_07855</name>
</gene>
<dbReference type="AlphaFoldDB" id="D9QBU7"/>
<accession>D9QBU7</accession>